<evidence type="ECO:0000256" key="1">
    <source>
        <dbReference type="SAM" id="MobiDB-lite"/>
    </source>
</evidence>
<sequence length="95" mass="10730">MPTTERYKAPLFFQNLNKETPEREGQAQEAGIRAEASETANELEPERSMEQEFYEGYESSKEDAEAIKTGRRVSPGPTYSKQEPHKSAEGGCETR</sequence>
<keyword evidence="3" id="KW-1185">Reference proteome</keyword>
<dbReference type="AlphaFoldDB" id="A0AAV7SKU9"/>
<comment type="caution">
    <text evidence="2">The sequence shown here is derived from an EMBL/GenBank/DDBJ whole genome shotgun (WGS) entry which is preliminary data.</text>
</comment>
<evidence type="ECO:0000313" key="2">
    <source>
        <dbReference type="EMBL" id="KAJ1164657.1"/>
    </source>
</evidence>
<feature type="compositionally biased region" description="Basic and acidic residues" evidence="1">
    <location>
        <begin position="58"/>
        <end position="68"/>
    </location>
</feature>
<proteinExistence type="predicted"/>
<gene>
    <name evidence="2" type="ORF">NDU88_005091</name>
</gene>
<feature type="region of interest" description="Disordered" evidence="1">
    <location>
        <begin position="1"/>
        <end position="95"/>
    </location>
</feature>
<feature type="compositionally biased region" description="Basic and acidic residues" evidence="1">
    <location>
        <begin position="82"/>
        <end position="95"/>
    </location>
</feature>
<organism evidence="2 3">
    <name type="scientific">Pleurodeles waltl</name>
    <name type="common">Iberian ribbed newt</name>
    <dbReference type="NCBI Taxonomy" id="8319"/>
    <lineage>
        <taxon>Eukaryota</taxon>
        <taxon>Metazoa</taxon>
        <taxon>Chordata</taxon>
        <taxon>Craniata</taxon>
        <taxon>Vertebrata</taxon>
        <taxon>Euteleostomi</taxon>
        <taxon>Amphibia</taxon>
        <taxon>Batrachia</taxon>
        <taxon>Caudata</taxon>
        <taxon>Salamandroidea</taxon>
        <taxon>Salamandridae</taxon>
        <taxon>Pleurodelinae</taxon>
        <taxon>Pleurodeles</taxon>
    </lineage>
</organism>
<evidence type="ECO:0000313" key="3">
    <source>
        <dbReference type="Proteomes" id="UP001066276"/>
    </source>
</evidence>
<name>A0AAV7SKU9_PLEWA</name>
<accession>A0AAV7SKU9</accession>
<protein>
    <submittedName>
        <fullName evidence="2">Uncharacterized protein</fullName>
    </submittedName>
</protein>
<dbReference type="EMBL" id="JANPWB010000008">
    <property type="protein sequence ID" value="KAJ1164657.1"/>
    <property type="molecule type" value="Genomic_DNA"/>
</dbReference>
<dbReference type="Proteomes" id="UP001066276">
    <property type="component" value="Chromosome 4_2"/>
</dbReference>
<reference evidence="2" key="1">
    <citation type="journal article" date="2022" name="bioRxiv">
        <title>Sequencing and chromosome-scale assembly of the giantPleurodeles waltlgenome.</title>
        <authorList>
            <person name="Brown T."/>
            <person name="Elewa A."/>
            <person name="Iarovenko S."/>
            <person name="Subramanian E."/>
            <person name="Araus A.J."/>
            <person name="Petzold A."/>
            <person name="Susuki M."/>
            <person name="Suzuki K.-i.T."/>
            <person name="Hayashi T."/>
            <person name="Toyoda A."/>
            <person name="Oliveira C."/>
            <person name="Osipova E."/>
            <person name="Leigh N.D."/>
            <person name="Simon A."/>
            <person name="Yun M.H."/>
        </authorList>
    </citation>
    <scope>NUCLEOTIDE SEQUENCE</scope>
    <source>
        <strain evidence="2">20211129_DDA</strain>
        <tissue evidence="2">Liver</tissue>
    </source>
</reference>